<proteinExistence type="predicted"/>
<dbReference type="SUPFAM" id="SSF55729">
    <property type="entry name" value="Acyl-CoA N-acyltransferases (Nat)"/>
    <property type="match status" value="1"/>
</dbReference>
<keyword evidence="2" id="KW-0012">Acyltransferase</keyword>
<dbReference type="CDD" id="cd04301">
    <property type="entry name" value="NAT_SF"/>
    <property type="match status" value="1"/>
</dbReference>
<feature type="domain" description="N-acetyltransferase" evidence="3">
    <location>
        <begin position="1"/>
        <end position="170"/>
    </location>
</feature>
<dbReference type="Pfam" id="PF00583">
    <property type="entry name" value="Acetyltransf_1"/>
    <property type="match status" value="1"/>
</dbReference>
<evidence type="ECO:0000256" key="2">
    <source>
        <dbReference type="ARBA" id="ARBA00023315"/>
    </source>
</evidence>
<organism evidence="4 5">
    <name type="scientific">Croceivirga radicis</name>
    <dbReference type="NCBI Taxonomy" id="1929488"/>
    <lineage>
        <taxon>Bacteria</taxon>
        <taxon>Pseudomonadati</taxon>
        <taxon>Bacteroidota</taxon>
        <taxon>Flavobacteriia</taxon>
        <taxon>Flavobacteriales</taxon>
        <taxon>Flavobacteriaceae</taxon>
        <taxon>Croceivirga</taxon>
    </lineage>
</organism>
<dbReference type="PROSITE" id="PS51186">
    <property type="entry name" value="GNAT"/>
    <property type="match status" value="1"/>
</dbReference>
<dbReference type="Proteomes" id="UP000191680">
    <property type="component" value="Unassembled WGS sequence"/>
</dbReference>
<gene>
    <name evidence="4" type="ORF">BUL40_09475</name>
</gene>
<evidence type="ECO:0000259" key="3">
    <source>
        <dbReference type="PROSITE" id="PS51186"/>
    </source>
</evidence>
<dbReference type="AlphaFoldDB" id="A0A1V6LRK6"/>
<keyword evidence="5" id="KW-1185">Reference proteome</keyword>
<dbReference type="PANTHER" id="PTHR42919:SF8">
    <property type="entry name" value="N-ALPHA-ACETYLTRANSFERASE 50"/>
    <property type="match status" value="1"/>
</dbReference>
<name>A0A1V6LRK6_9FLAO</name>
<evidence type="ECO:0000313" key="4">
    <source>
        <dbReference type="EMBL" id="OQD42739.1"/>
    </source>
</evidence>
<comment type="caution">
    <text evidence="4">The sequence shown here is derived from an EMBL/GenBank/DDBJ whole genome shotgun (WGS) entry which is preliminary data.</text>
</comment>
<dbReference type="InterPro" id="IPR051556">
    <property type="entry name" value="N-term/lysine_N-AcTrnsfr"/>
</dbReference>
<reference evidence="4 5" key="1">
    <citation type="submission" date="2016-12" db="EMBL/GenBank/DDBJ databases">
        <authorList>
            <person name="Song W.-J."/>
            <person name="Kurnit D.M."/>
        </authorList>
    </citation>
    <scope>NUCLEOTIDE SEQUENCE [LARGE SCALE GENOMIC DNA]</scope>
    <source>
        <strain evidence="4 5">HSG9</strain>
    </source>
</reference>
<dbReference type="OrthoDB" id="7205533at2"/>
<evidence type="ECO:0000313" key="5">
    <source>
        <dbReference type="Proteomes" id="UP000191680"/>
    </source>
</evidence>
<dbReference type="RefSeq" id="WP_080319058.1">
    <property type="nucleotide sequence ID" value="NZ_MTBC01000005.1"/>
</dbReference>
<protein>
    <submittedName>
        <fullName evidence="4">GNAT family N-acetyltransferase</fullName>
    </submittedName>
</protein>
<dbReference type="PANTHER" id="PTHR42919">
    <property type="entry name" value="N-ALPHA-ACETYLTRANSFERASE"/>
    <property type="match status" value="1"/>
</dbReference>
<dbReference type="InterPro" id="IPR000182">
    <property type="entry name" value="GNAT_dom"/>
</dbReference>
<dbReference type="Gene3D" id="3.40.630.30">
    <property type="match status" value="1"/>
</dbReference>
<evidence type="ECO:0000256" key="1">
    <source>
        <dbReference type="ARBA" id="ARBA00022679"/>
    </source>
</evidence>
<dbReference type="GO" id="GO:0016747">
    <property type="term" value="F:acyltransferase activity, transferring groups other than amino-acyl groups"/>
    <property type="evidence" value="ECO:0007669"/>
    <property type="project" value="InterPro"/>
</dbReference>
<sequence>MIVREVTLKDIDALVELSKTTFFDTYGAKNTAADMKHYLETNFSKTVLCSELKDVNVFFYFLELENENVGYLKLNVGSAQTELKDAKSLEIERIYLKKAYQGKGLGLQLLKKAIAVAKEKAVTYIWLGVWEENPKAIQFYKKNGFEVFDTHTFLLGSDMQTDFMMRLNLK</sequence>
<accession>A0A1V6LRK6</accession>
<keyword evidence="1 4" id="KW-0808">Transferase</keyword>
<dbReference type="EMBL" id="MTBC01000005">
    <property type="protein sequence ID" value="OQD42739.1"/>
    <property type="molecule type" value="Genomic_DNA"/>
</dbReference>
<dbReference type="InterPro" id="IPR016181">
    <property type="entry name" value="Acyl_CoA_acyltransferase"/>
</dbReference>